<dbReference type="PROSITE" id="PS51257">
    <property type="entry name" value="PROKAR_LIPOPROTEIN"/>
    <property type="match status" value="1"/>
</dbReference>
<dbReference type="GO" id="GO:0030975">
    <property type="term" value="F:thiamine binding"/>
    <property type="evidence" value="ECO:0007669"/>
    <property type="project" value="TreeGrafter"/>
</dbReference>
<dbReference type="Pfam" id="PF13343">
    <property type="entry name" value="SBP_bac_6"/>
    <property type="match status" value="1"/>
</dbReference>
<proteinExistence type="predicted"/>
<name>A0A4Q9DXC4_9BACL</name>
<sequence length="340" mass="37986">MKRSRSAWFAAIMLVLVLLLATACGADRKGTLTVYAGLYEDHAIKAIEAFQKETGIKVSYVRMSSGEILARIRAEKDMPKASVWFGGPADTFVQAQSEGLLHPYISRNASMIDNIYKDPDGYWTGIYVGSIALVSNKAWLQEVGLTPPQSWEDLLNPKYKGMLSMADPRSSGTAYTVLATLVQLWGEEKAFDYLKKLHKQIRSYTTAGSIPGRSVGMGEIGTSIMFSHDAVKFYKEGFRNIMINFPSEGTGYEIGAVAVIHNGPNLPEAQTFVDWALTRHAQELGKQVGNYQLLTNREAISPEEAFPLKNLNVIPYRHDWSGQNRQRLINRWVNEVQSEK</sequence>
<dbReference type="GO" id="GO:0030288">
    <property type="term" value="C:outer membrane-bounded periplasmic space"/>
    <property type="evidence" value="ECO:0007669"/>
    <property type="project" value="TreeGrafter"/>
</dbReference>
<dbReference type="Gene3D" id="3.40.190.10">
    <property type="entry name" value="Periplasmic binding protein-like II"/>
    <property type="match status" value="2"/>
</dbReference>
<dbReference type="GO" id="GO:0015888">
    <property type="term" value="P:thiamine transport"/>
    <property type="evidence" value="ECO:0007669"/>
    <property type="project" value="TreeGrafter"/>
</dbReference>
<dbReference type="AlphaFoldDB" id="A0A4Q9DXC4"/>
<dbReference type="PIRSF" id="PIRSF002825">
    <property type="entry name" value="CfbpA"/>
    <property type="match status" value="1"/>
</dbReference>
<dbReference type="PANTHER" id="PTHR30006">
    <property type="entry name" value="THIAMINE-BINDING PERIPLASMIC PROTEIN-RELATED"/>
    <property type="match status" value="1"/>
</dbReference>
<dbReference type="SUPFAM" id="SSF53850">
    <property type="entry name" value="Periplasmic binding protein-like II"/>
    <property type="match status" value="1"/>
</dbReference>
<gene>
    <name evidence="2" type="ORF">EYB31_01925</name>
</gene>
<organism evidence="2 3">
    <name type="scientific">Paenibacillus thalictri</name>
    <dbReference type="NCBI Taxonomy" id="2527873"/>
    <lineage>
        <taxon>Bacteria</taxon>
        <taxon>Bacillati</taxon>
        <taxon>Bacillota</taxon>
        <taxon>Bacilli</taxon>
        <taxon>Bacillales</taxon>
        <taxon>Paenibacillaceae</taxon>
        <taxon>Paenibacillus</taxon>
    </lineage>
</organism>
<reference evidence="2 3" key="1">
    <citation type="submission" date="2019-02" db="EMBL/GenBank/DDBJ databases">
        <title>Paenibacillus sp. nov., isolated from surface-sterilized tissue of Thalictrum simplex L.</title>
        <authorList>
            <person name="Tuo L."/>
        </authorList>
    </citation>
    <scope>NUCLEOTIDE SEQUENCE [LARGE SCALE GENOMIC DNA]</scope>
    <source>
        <strain evidence="2 3">N2SHLJ1</strain>
    </source>
</reference>
<dbReference type="RefSeq" id="WP_131011561.1">
    <property type="nucleotide sequence ID" value="NZ_SIRE01000002.1"/>
</dbReference>
<comment type="caution">
    <text evidence="2">The sequence shown here is derived from an EMBL/GenBank/DDBJ whole genome shotgun (WGS) entry which is preliminary data.</text>
</comment>
<dbReference type="InterPro" id="IPR026045">
    <property type="entry name" value="Ferric-bd"/>
</dbReference>
<evidence type="ECO:0000313" key="2">
    <source>
        <dbReference type="EMBL" id="TBL81774.1"/>
    </source>
</evidence>
<keyword evidence="1" id="KW-0732">Signal</keyword>
<accession>A0A4Q9DXC4</accession>
<evidence type="ECO:0000256" key="1">
    <source>
        <dbReference type="ARBA" id="ARBA00022729"/>
    </source>
</evidence>
<dbReference type="GO" id="GO:0030976">
    <property type="term" value="F:thiamine pyrophosphate binding"/>
    <property type="evidence" value="ECO:0007669"/>
    <property type="project" value="TreeGrafter"/>
</dbReference>
<protein>
    <submittedName>
        <fullName evidence="2">ABC transporter substrate-binding protein</fullName>
    </submittedName>
</protein>
<dbReference type="OrthoDB" id="9791045at2"/>
<evidence type="ECO:0000313" key="3">
    <source>
        <dbReference type="Proteomes" id="UP000293142"/>
    </source>
</evidence>
<keyword evidence="3" id="KW-1185">Reference proteome</keyword>
<dbReference type="Proteomes" id="UP000293142">
    <property type="component" value="Unassembled WGS sequence"/>
</dbReference>
<dbReference type="PANTHER" id="PTHR30006:SF2">
    <property type="entry name" value="ABC TRANSPORTER SUBSTRATE-BINDING PROTEIN"/>
    <property type="match status" value="1"/>
</dbReference>
<dbReference type="EMBL" id="SIRE01000002">
    <property type="protein sequence ID" value="TBL81774.1"/>
    <property type="molecule type" value="Genomic_DNA"/>
</dbReference>
<dbReference type="CDD" id="cd13544">
    <property type="entry name" value="PBP2_Fbp_like_1"/>
    <property type="match status" value="1"/>
</dbReference>